<dbReference type="AlphaFoldDB" id="A0A139HLS0"/>
<dbReference type="Proteomes" id="UP000070133">
    <property type="component" value="Unassembled WGS sequence"/>
</dbReference>
<dbReference type="InterPro" id="IPR011333">
    <property type="entry name" value="SKP1/BTB/POZ_sf"/>
</dbReference>
<accession>A0A139HLS0</accession>
<dbReference type="OrthoDB" id="3648886at2759"/>
<keyword evidence="2" id="KW-1185">Reference proteome</keyword>
<dbReference type="EMBL" id="LFZN01000031">
    <property type="protein sequence ID" value="KXT03332.1"/>
    <property type="molecule type" value="Genomic_DNA"/>
</dbReference>
<sequence>MTEATAALGKQLQSDRLVKLYVGKNNDIPYLIPESRLKQASEYFTSAIKHERWGSDNIGKLHFPDDDKRTFEILIYFIVNGSLPEFDRKDKIAMQKLMIDSWLMADQYLMHDFQDQLMIQLLIMLDDEALDWEVVRFGFQKGSEGSKIWRLMAEEAVHKTYRDAQFGAKSIYDVKPLEEAILGIPGALGEFLKTRESADQNPSFYDRLGRRWKTEPFLYGSFALNSRARIYARNLKAEDDVLDSE</sequence>
<comment type="caution">
    <text evidence="1">The sequence shown here is derived from an EMBL/GenBank/DDBJ whole genome shotgun (WGS) entry which is preliminary data.</text>
</comment>
<dbReference type="STRING" id="321146.A0A139HLS0"/>
<evidence type="ECO:0000313" key="2">
    <source>
        <dbReference type="Proteomes" id="UP000070133"/>
    </source>
</evidence>
<gene>
    <name evidence="1" type="ORF">AC578_4007</name>
</gene>
<evidence type="ECO:0000313" key="1">
    <source>
        <dbReference type="EMBL" id="KXT03332.1"/>
    </source>
</evidence>
<reference evidence="1 2" key="1">
    <citation type="submission" date="2015-07" db="EMBL/GenBank/DDBJ databases">
        <title>Comparative genomics of the Sigatoka disease complex on banana suggests a link between parallel evolutionary changes in Pseudocercospora fijiensis and Pseudocercospora eumusae and increased virulence on the banana host.</title>
        <authorList>
            <person name="Chang T.-C."/>
            <person name="Salvucci A."/>
            <person name="Crous P.W."/>
            <person name="Stergiopoulos I."/>
        </authorList>
    </citation>
    <scope>NUCLEOTIDE SEQUENCE [LARGE SCALE GENOMIC DNA]</scope>
    <source>
        <strain evidence="1 2">CBS 114824</strain>
    </source>
</reference>
<evidence type="ECO:0008006" key="3">
    <source>
        <dbReference type="Google" id="ProtNLM"/>
    </source>
</evidence>
<proteinExistence type="predicted"/>
<protein>
    <recommendedName>
        <fullName evidence="3">BTB domain-containing protein</fullName>
    </recommendedName>
</protein>
<dbReference type="Gene3D" id="3.30.710.10">
    <property type="entry name" value="Potassium Channel Kv1.1, Chain A"/>
    <property type="match status" value="1"/>
</dbReference>
<name>A0A139HLS0_9PEZI</name>
<organism evidence="1 2">
    <name type="scientific">Pseudocercospora eumusae</name>
    <dbReference type="NCBI Taxonomy" id="321146"/>
    <lineage>
        <taxon>Eukaryota</taxon>
        <taxon>Fungi</taxon>
        <taxon>Dikarya</taxon>
        <taxon>Ascomycota</taxon>
        <taxon>Pezizomycotina</taxon>
        <taxon>Dothideomycetes</taxon>
        <taxon>Dothideomycetidae</taxon>
        <taxon>Mycosphaerellales</taxon>
        <taxon>Mycosphaerellaceae</taxon>
        <taxon>Pseudocercospora</taxon>
    </lineage>
</organism>